<dbReference type="AlphaFoldDB" id="A0A411E8G2"/>
<dbReference type="SUPFAM" id="SSF51735">
    <property type="entry name" value="NAD(P)-binding Rossmann-fold domains"/>
    <property type="match status" value="1"/>
</dbReference>
<protein>
    <submittedName>
        <fullName evidence="2">NAD-dependent epimerase/dehydratase family protein</fullName>
    </submittedName>
</protein>
<dbReference type="InterPro" id="IPR036291">
    <property type="entry name" value="NAD(P)-bd_dom_sf"/>
</dbReference>
<evidence type="ECO:0000313" key="2">
    <source>
        <dbReference type="EMBL" id="QBA64006.1"/>
    </source>
</evidence>
<evidence type="ECO:0000259" key="1">
    <source>
        <dbReference type="Pfam" id="PF01370"/>
    </source>
</evidence>
<name>A0A411E8G2_9FLAO</name>
<reference evidence="2 3" key="1">
    <citation type="submission" date="2019-01" db="EMBL/GenBank/DDBJ databases">
        <title>Muriicola soli sp. nov., isolated from soil.</title>
        <authorList>
            <person name="Kang H.J."/>
            <person name="Kim S.B."/>
        </authorList>
    </citation>
    <scope>NUCLEOTIDE SEQUENCE [LARGE SCALE GENOMIC DNA]</scope>
    <source>
        <strain evidence="2 3">MMS17-SY002</strain>
    </source>
</reference>
<dbReference type="RefSeq" id="WP_129603526.1">
    <property type="nucleotide sequence ID" value="NZ_CP035544.1"/>
</dbReference>
<accession>A0A411E8G2</accession>
<dbReference type="KEGG" id="mur:EQY75_05315"/>
<dbReference type="EMBL" id="CP035544">
    <property type="protein sequence ID" value="QBA64006.1"/>
    <property type="molecule type" value="Genomic_DNA"/>
</dbReference>
<evidence type="ECO:0000313" key="3">
    <source>
        <dbReference type="Proteomes" id="UP000290889"/>
    </source>
</evidence>
<dbReference type="InterPro" id="IPR001509">
    <property type="entry name" value="Epimerase_deHydtase"/>
</dbReference>
<gene>
    <name evidence="2" type="ORF">EQY75_05315</name>
</gene>
<feature type="domain" description="NAD-dependent epimerase/dehydratase" evidence="1">
    <location>
        <begin position="33"/>
        <end position="243"/>
    </location>
</feature>
<organism evidence="2 3">
    <name type="scientific">Muriicola soli</name>
    <dbReference type="NCBI Taxonomy" id="2507538"/>
    <lineage>
        <taxon>Bacteria</taxon>
        <taxon>Pseudomonadati</taxon>
        <taxon>Bacteroidota</taxon>
        <taxon>Flavobacteriia</taxon>
        <taxon>Flavobacteriales</taxon>
        <taxon>Flavobacteriaceae</taxon>
        <taxon>Muriicola</taxon>
    </lineage>
</organism>
<keyword evidence="3" id="KW-1185">Reference proteome</keyword>
<dbReference type="OrthoDB" id="9809586at2"/>
<dbReference type="Proteomes" id="UP000290889">
    <property type="component" value="Chromosome"/>
</dbReference>
<sequence length="363" mass="41107">MERREFLIKSVTGGVLLGMSPLWSCGSQKKLKILVLGGTFFVGPSIVNAALQNNHSVTLFNRGITNPTLFPTLDLIKGDREKGIEAYDPLKKEQWDIVIDVWPEKSKLVDEATAALKNSAKHYIFISSIAVYSNFQQVGLNEENEVVSLELDKNEWSYPEEKLAAELFVKERFKENHTILRGGPIKGWRDPALDILYWCIKLNRDNAIIAPGSGLDHLQFIDVKDIGKFAITAAENKFTGVYNCTGPGEDPLLWKDFLEGAKKQFNSQTELIWASEDFLTSNNVSPFSDLPLWTPLSEDAFMQISNEKLVQTGFKFRPVEMTLEDCMKWLRTSMNDTIKFGSDEIEIGLERNKEMMLIDKIKA</sequence>
<dbReference type="Pfam" id="PF01370">
    <property type="entry name" value="Epimerase"/>
    <property type="match status" value="1"/>
</dbReference>
<proteinExistence type="predicted"/>
<dbReference type="Gene3D" id="3.40.50.720">
    <property type="entry name" value="NAD(P)-binding Rossmann-like Domain"/>
    <property type="match status" value="1"/>
</dbReference>